<dbReference type="UniPathway" id="UPA00219"/>
<evidence type="ECO:0000256" key="1">
    <source>
        <dbReference type="ARBA" id="ARBA00004752"/>
    </source>
</evidence>
<evidence type="ECO:0000256" key="5">
    <source>
        <dbReference type="ARBA" id="ARBA00023316"/>
    </source>
</evidence>
<dbReference type="Pfam" id="PF03734">
    <property type="entry name" value="YkuD"/>
    <property type="match status" value="1"/>
</dbReference>
<sequence>MNKRLAFLVSVFAAMLTIMSVPLFSIQAQDGTNAFATNTPSANSAVPTVSATQTPAALLTATPVATSDAPTATVEVPEEAPVAQVFEPEACRYVEGESASDECLAIIEEFPEPNVQPINRDGYTLEQYTFWRIGPHAVNAYDSPGGNYVRSIPEGFNFVNVQGETDAWIQNELGEWISKEDGYYVQASEFVGVQLPAGWNHPFGWILDTTGIWASTYPGGPATSESGLVPLHHERFNIYAEEKDSEGWTWYMVGPNQWVKQIYMTVIKPIERPEGVSGRWVSIDLYEQSLVAYEDDRPVFATLISTGLPGFDTNEGLFEVWARVARDGMSGATGAPDAYALESVPWVMYFDDSISMHGTYWHNFFGYRRSHGCVNLSISDARWIFEWTARGADDDGEIHTQVYVHSSGDYRAII</sequence>
<organism evidence="9 10">
    <name type="scientific">Phototrophicus methaneseepsis</name>
    <dbReference type="NCBI Taxonomy" id="2710758"/>
    <lineage>
        <taxon>Bacteria</taxon>
        <taxon>Bacillati</taxon>
        <taxon>Chloroflexota</taxon>
        <taxon>Candidatus Thermofontia</taxon>
        <taxon>Phototrophicales</taxon>
        <taxon>Phototrophicaceae</taxon>
        <taxon>Phototrophicus</taxon>
    </lineage>
</organism>
<reference evidence="9 10" key="1">
    <citation type="submission" date="2020-02" db="EMBL/GenBank/DDBJ databases">
        <authorList>
            <person name="Zheng R.K."/>
            <person name="Sun C.M."/>
        </authorList>
    </citation>
    <scope>NUCLEOTIDE SEQUENCE [LARGE SCALE GENOMIC DNA]</scope>
    <source>
        <strain evidence="10">rifampicinis</strain>
    </source>
</reference>
<keyword evidence="4 6" id="KW-0573">Peptidoglycan synthesis</keyword>
<keyword evidence="7" id="KW-0732">Signal</keyword>
<feature type="active site" description="Nucleophile" evidence="6">
    <location>
        <position position="373"/>
    </location>
</feature>
<feature type="active site" description="Proton donor/acceptor" evidence="6">
    <location>
        <position position="357"/>
    </location>
</feature>
<evidence type="ECO:0000256" key="4">
    <source>
        <dbReference type="ARBA" id="ARBA00022984"/>
    </source>
</evidence>
<dbReference type="KEGG" id="pmet:G4Y79_05925"/>
<dbReference type="GO" id="GO:0071972">
    <property type="term" value="F:peptidoglycan L,D-transpeptidase activity"/>
    <property type="evidence" value="ECO:0007669"/>
    <property type="project" value="TreeGrafter"/>
</dbReference>
<dbReference type="GO" id="GO:0016740">
    <property type="term" value="F:transferase activity"/>
    <property type="evidence" value="ECO:0007669"/>
    <property type="project" value="UniProtKB-KW"/>
</dbReference>
<dbReference type="GO" id="GO:0008360">
    <property type="term" value="P:regulation of cell shape"/>
    <property type="evidence" value="ECO:0007669"/>
    <property type="project" value="UniProtKB-UniRule"/>
</dbReference>
<evidence type="ECO:0000313" key="10">
    <source>
        <dbReference type="Proteomes" id="UP000594468"/>
    </source>
</evidence>
<proteinExistence type="predicted"/>
<dbReference type="PANTHER" id="PTHR30582">
    <property type="entry name" value="L,D-TRANSPEPTIDASE"/>
    <property type="match status" value="1"/>
</dbReference>
<dbReference type="GO" id="GO:0005576">
    <property type="term" value="C:extracellular region"/>
    <property type="evidence" value="ECO:0007669"/>
    <property type="project" value="TreeGrafter"/>
</dbReference>
<dbReference type="GO" id="GO:0071555">
    <property type="term" value="P:cell wall organization"/>
    <property type="evidence" value="ECO:0007669"/>
    <property type="project" value="UniProtKB-UniRule"/>
</dbReference>
<dbReference type="GO" id="GO:0018104">
    <property type="term" value="P:peptidoglycan-protein cross-linking"/>
    <property type="evidence" value="ECO:0007669"/>
    <property type="project" value="TreeGrafter"/>
</dbReference>
<dbReference type="Proteomes" id="UP000594468">
    <property type="component" value="Chromosome"/>
</dbReference>
<feature type="chain" id="PRO_5032518096" evidence="7">
    <location>
        <begin position="29"/>
        <end position="414"/>
    </location>
</feature>
<evidence type="ECO:0000256" key="7">
    <source>
        <dbReference type="SAM" id="SignalP"/>
    </source>
</evidence>
<dbReference type="InterPro" id="IPR005490">
    <property type="entry name" value="LD_TPept_cat_dom"/>
</dbReference>
<evidence type="ECO:0000313" key="9">
    <source>
        <dbReference type="EMBL" id="QPC83915.1"/>
    </source>
</evidence>
<name>A0A7S8EBH5_9CHLR</name>
<dbReference type="InterPro" id="IPR038063">
    <property type="entry name" value="Transpep_catalytic_dom"/>
</dbReference>
<dbReference type="AlphaFoldDB" id="A0A7S8EBH5"/>
<gene>
    <name evidence="9" type="ORF">G4Y79_05925</name>
</gene>
<evidence type="ECO:0000259" key="8">
    <source>
        <dbReference type="PROSITE" id="PS52029"/>
    </source>
</evidence>
<dbReference type="RefSeq" id="WP_195171979.1">
    <property type="nucleotide sequence ID" value="NZ_CP062983.1"/>
</dbReference>
<feature type="signal peptide" evidence="7">
    <location>
        <begin position="1"/>
        <end position="28"/>
    </location>
</feature>
<dbReference type="Gene3D" id="2.40.440.10">
    <property type="entry name" value="L,D-transpeptidase catalytic domain-like"/>
    <property type="match status" value="1"/>
</dbReference>
<evidence type="ECO:0000256" key="2">
    <source>
        <dbReference type="ARBA" id="ARBA00022679"/>
    </source>
</evidence>
<dbReference type="SUPFAM" id="SSF141523">
    <property type="entry name" value="L,D-transpeptidase catalytic domain-like"/>
    <property type="match status" value="1"/>
</dbReference>
<feature type="domain" description="L,D-TPase catalytic" evidence="8">
    <location>
        <begin position="279"/>
        <end position="405"/>
    </location>
</feature>
<keyword evidence="3 6" id="KW-0133">Cell shape</keyword>
<accession>A0A7S8EBH5</accession>
<evidence type="ECO:0000256" key="3">
    <source>
        <dbReference type="ARBA" id="ARBA00022960"/>
    </source>
</evidence>
<comment type="pathway">
    <text evidence="1 6">Cell wall biogenesis; peptidoglycan biosynthesis.</text>
</comment>
<keyword evidence="10" id="KW-1185">Reference proteome</keyword>
<dbReference type="CDD" id="cd16913">
    <property type="entry name" value="YkuD_like"/>
    <property type="match status" value="1"/>
</dbReference>
<protein>
    <submittedName>
        <fullName evidence="9">L,D-transpeptidase family protein</fullName>
    </submittedName>
</protein>
<dbReference type="InterPro" id="IPR050979">
    <property type="entry name" value="LD-transpeptidase"/>
</dbReference>
<dbReference type="PANTHER" id="PTHR30582:SF2">
    <property type="entry name" value="L,D-TRANSPEPTIDASE YCIB-RELATED"/>
    <property type="match status" value="1"/>
</dbReference>
<keyword evidence="2" id="KW-0808">Transferase</keyword>
<keyword evidence="5 6" id="KW-0961">Cell wall biogenesis/degradation</keyword>
<dbReference type="EMBL" id="CP062983">
    <property type="protein sequence ID" value="QPC83915.1"/>
    <property type="molecule type" value="Genomic_DNA"/>
</dbReference>
<dbReference type="PROSITE" id="PS52029">
    <property type="entry name" value="LD_TPASE"/>
    <property type="match status" value="1"/>
</dbReference>
<evidence type="ECO:0000256" key="6">
    <source>
        <dbReference type="PROSITE-ProRule" id="PRU01373"/>
    </source>
</evidence>